<dbReference type="Pfam" id="PF13442">
    <property type="entry name" value="Cytochrome_CBB3"/>
    <property type="match status" value="1"/>
</dbReference>
<dbReference type="SUPFAM" id="SSF49265">
    <property type="entry name" value="Fibronectin type III"/>
    <property type="match status" value="1"/>
</dbReference>
<feature type="region of interest" description="Disordered" evidence="8">
    <location>
        <begin position="520"/>
        <end position="603"/>
    </location>
</feature>
<dbReference type="GO" id="GO:0020037">
    <property type="term" value="F:heme binding"/>
    <property type="evidence" value="ECO:0007669"/>
    <property type="project" value="InterPro"/>
</dbReference>
<dbReference type="Pfam" id="PF07626">
    <property type="entry name" value="PSD3"/>
    <property type="match status" value="1"/>
</dbReference>
<feature type="domain" description="Cytochrome c" evidence="11">
    <location>
        <begin position="432"/>
        <end position="517"/>
    </location>
</feature>
<dbReference type="Pfam" id="PF07627">
    <property type="entry name" value="PSCyt3"/>
    <property type="match status" value="1"/>
</dbReference>
<dbReference type="InterPro" id="IPR013039">
    <property type="entry name" value="DUF1588"/>
</dbReference>
<dbReference type="PROSITE" id="PS50853">
    <property type="entry name" value="FN3"/>
    <property type="match status" value="2"/>
</dbReference>
<evidence type="ECO:0000256" key="4">
    <source>
        <dbReference type="ARBA" id="ARBA00022982"/>
    </source>
</evidence>
<dbReference type="PROSITE" id="PS51007">
    <property type="entry name" value="CYTC"/>
    <property type="match status" value="3"/>
</dbReference>
<dbReference type="InterPro" id="IPR050597">
    <property type="entry name" value="Cytochrome_c_Oxidase_Subunit"/>
</dbReference>
<dbReference type="Gene3D" id="2.60.40.290">
    <property type="match status" value="2"/>
</dbReference>
<feature type="compositionally biased region" description="Gly residues" evidence="8">
    <location>
        <begin position="568"/>
        <end position="578"/>
    </location>
</feature>
<feature type="domain" description="Cytochrome c" evidence="11">
    <location>
        <begin position="685"/>
        <end position="759"/>
    </location>
</feature>
<feature type="domain" description="Fibronectin type-III" evidence="10">
    <location>
        <begin position="597"/>
        <end position="688"/>
    </location>
</feature>
<keyword evidence="4" id="KW-0249">Electron transport</keyword>
<feature type="signal peptide" evidence="9">
    <location>
        <begin position="1"/>
        <end position="23"/>
    </location>
</feature>
<evidence type="ECO:0000256" key="3">
    <source>
        <dbReference type="ARBA" id="ARBA00022723"/>
    </source>
</evidence>
<dbReference type="Gene3D" id="1.10.760.10">
    <property type="entry name" value="Cytochrome c-like domain"/>
    <property type="match status" value="2"/>
</dbReference>
<evidence type="ECO:0000256" key="7">
    <source>
        <dbReference type="PROSITE-ProRule" id="PRU00433"/>
    </source>
</evidence>
<keyword evidence="1" id="KW-0813">Transport</keyword>
<evidence type="ECO:0000259" key="10">
    <source>
        <dbReference type="PROSITE" id="PS50853"/>
    </source>
</evidence>
<dbReference type="InterPro" id="IPR013042">
    <property type="entry name" value="DUF1592"/>
</dbReference>
<keyword evidence="2 7" id="KW-0349">Heme</keyword>
<feature type="compositionally biased region" description="Acidic residues" evidence="8">
    <location>
        <begin position="553"/>
        <end position="567"/>
    </location>
</feature>
<dbReference type="CDD" id="cd00063">
    <property type="entry name" value="FN3"/>
    <property type="match status" value="2"/>
</dbReference>
<protein>
    <submittedName>
        <fullName evidence="13">Cellulose-binding domain protein</fullName>
    </submittedName>
</protein>
<dbReference type="EMBL" id="CACVAV010000218">
    <property type="protein sequence ID" value="CAA6813436.1"/>
    <property type="molecule type" value="Genomic_DNA"/>
</dbReference>
<feature type="domain" description="CBM2" evidence="12">
    <location>
        <begin position="134"/>
        <end position="243"/>
    </location>
</feature>
<evidence type="ECO:0000259" key="12">
    <source>
        <dbReference type="PROSITE" id="PS51173"/>
    </source>
</evidence>
<dbReference type="InterPro" id="IPR036909">
    <property type="entry name" value="Cyt_c-like_dom_sf"/>
</dbReference>
<keyword evidence="9" id="KW-0732">Signal</keyword>
<dbReference type="InterPro" id="IPR008965">
    <property type="entry name" value="CBM2/CBM3_carb-bd_dom_sf"/>
</dbReference>
<dbReference type="InterPro" id="IPR012291">
    <property type="entry name" value="CBM2_carb-bd_dom_sf"/>
</dbReference>
<dbReference type="Pfam" id="PF07637">
    <property type="entry name" value="PSD5"/>
    <property type="match status" value="1"/>
</dbReference>
<dbReference type="InterPro" id="IPR013783">
    <property type="entry name" value="Ig-like_fold"/>
</dbReference>
<evidence type="ECO:0000256" key="6">
    <source>
        <dbReference type="ARBA" id="ARBA00023277"/>
    </source>
</evidence>
<reference evidence="13" key="1">
    <citation type="submission" date="2020-01" db="EMBL/GenBank/DDBJ databases">
        <authorList>
            <person name="Meier V. D."/>
            <person name="Meier V D."/>
        </authorList>
    </citation>
    <scope>NUCLEOTIDE SEQUENCE</scope>
    <source>
        <strain evidence="13">HLG_WM_MAG_08</strain>
    </source>
</reference>
<dbReference type="InterPro" id="IPR003961">
    <property type="entry name" value="FN3_dom"/>
</dbReference>
<proteinExistence type="predicted"/>
<dbReference type="Pfam" id="PF07631">
    <property type="entry name" value="PSD4"/>
    <property type="match status" value="1"/>
</dbReference>
<dbReference type="GO" id="GO:0046872">
    <property type="term" value="F:metal ion binding"/>
    <property type="evidence" value="ECO:0007669"/>
    <property type="project" value="UniProtKB-KW"/>
</dbReference>
<feature type="chain" id="PRO_5027716870" evidence="9">
    <location>
        <begin position="24"/>
        <end position="1276"/>
    </location>
</feature>
<dbReference type="PANTHER" id="PTHR33751">
    <property type="entry name" value="CBB3-TYPE CYTOCHROME C OXIDASE SUBUNIT FIXP"/>
    <property type="match status" value="1"/>
</dbReference>
<feature type="compositionally biased region" description="Gly residues" evidence="8">
    <location>
        <begin position="542"/>
        <end position="552"/>
    </location>
</feature>
<dbReference type="Pfam" id="PF07624">
    <property type="entry name" value="PSD2"/>
    <property type="match status" value="1"/>
</dbReference>
<gene>
    <name evidence="13" type="ORF">HELGO_WM40725</name>
</gene>
<dbReference type="InterPro" id="IPR013043">
    <property type="entry name" value="DUF1595"/>
</dbReference>
<dbReference type="Pfam" id="PF00553">
    <property type="entry name" value="CBM_2"/>
    <property type="match status" value="2"/>
</dbReference>
<dbReference type="GO" id="GO:0004553">
    <property type="term" value="F:hydrolase activity, hydrolyzing O-glycosyl compounds"/>
    <property type="evidence" value="ECO:0007669"/>
    <property type="project" value="InterPro"/>
</dbReference>
<accession>A0A6S6TAR6</accession>
<feature type="compositionally biased region" description="Low complexity" evidence="8">
    <location>
        <begin position="587"/>
        <end position="603"/>
    </location>
</feature>
<feature type="domain" description="CBM2" evidence="12">
    <location>
        <begin position="20"/>
        <end position="129"/>
    </location>
</feature>
<name>A0A6S6TAR6_9GAMM</name>
<evidence type="ECO:0000256" key="1">
    <source>
        <dbReference type="ARBA" id="ARBA00022448"/>
    </source>
</evidence>
<dbReference type="PROSITE" id="PS51173">
    <property type="entry name" value="CBM2"/>
    <property type="match status" value="2"/>
</dbReference>
<keyword evidence="3 7" id="KW-0479">Metal-binding</keyword>
<dbReference type="SUPFAM" id="SSF46626">
    <property type="entry name" value="Cytochrome c"/>
    <property type="match status" value="3"/>
</dbReference>
<feature type="domain" description="Fibronectin type-III" evidence="10">
    <location>
        <begin position="253"/>
        <end position="342"/>
    </location>
</feature>
<dbReference type="SMART" id="SM00060">
    <property type="entry name" value="FN3"/>
    <property type="match status" value="2"/>
</dbReference>
<dbReference type="SUPFAM" id="SSF49384">
    <property type="entry name" value="Carbohydrate-binding domain"/>
    <property type="match status" value="2"/>
</dbReference>
<evidence type="ECO:0000256" key="2">
    <source>
        <dbReference type="ARBA" id="ARBA00022617"/>
    </source>
</evidence>
<dbReference type="Gene3D" id="2.60.40.10">
    <property type="entry name" value="Immunoglobulins"/>
    <property type="match status" value="2"/>
</dbReference>
<evidence type="ECO:0000256" key="5">
    <source>
        <dbReference type="ARBA" id="ARBA00023004"/>
    </source>
</evidence>
<evidence type="ECO:0000313" key="13">
    <source>
        <dbReference type="EMBL" id="CAA6813436.1"/>
    </source>
</evidence>
<keyword evidence="5 7" id="KW-0408">Iron</keyword>
<dbReference type="InterPro" id="IPR036116">
    <property type="entry name" value="FN3_sf"/>
</dbReference>
<dbReference type="InterPro" id="IPR013036">
    <property type="entry name" value="DUF1587"/>
</dbReference>
<dbReference type="InterPro" id="IPR011478">
    <property type="entry name" value="DUF1585"/>
</dbReference>
<dbReference type="SMART" id="SM00637">
    <property type="entry name" value="CBD_II"/>
    <property type="match status" value="2"/>
</dbReference>
<dbReference type="InterPro" id="IPR009056">
    <property type="entry name" value="Cyt_c-like_dom"/>
</dbReference>
<dbReference type="GO" id="GO:0009055">
    <property type="term" value="F:electron transfer activity"/>
    <property type="evidence" value="ECO:0007669"/>
    <property type="project" value="InterPro"/>
</dbReference>
<feature type="domain" description="Cytochrome c" evidence="11">
    <location>
        <begin position="322"/>
        <end position="421"/>
    </location>
</feature>
<organism evidence="13">
    <name type="scientific">uncultured Thiotrichaceae bacterium</name>
    <dbReference type="NCBI Taxonomy" id="298394"/>
    <lineage>
        <taxon>Bacteria</taxon>
        <taxon>Pseudomonadati</taxon>
        <taxon>Pseudomonadota</taxon>
        <taxon>Gammaproteobacteria</taxon>
        <taxon>Thiotrichales</taxon>
        <taxon>Thiotrichaceae</taxon>
        <taxon>environmental samples</taxon>
    </lineage>
</organism>
<evidence type="ECO:0000256" key="8">
    <source>
        <dbReference type="SAM" id="MobiDB-lite"/>
    </source>
</evidence>
<dbReference type="GO" id="GO:0005975">
    <property type="term" value="P:carbohydrate metabolic process"/>
    <property type="evidence" value="ECO:0007669"/>
    <property type="project" value="InterPro"/>
</dbReference>
<dbReference type="AlphaFoldDB" id="A0A6S6TAR6"/>
<dbReference type="PANTHER" id="PTHR33751:SF9">
    <property type="entry name" value="CYTOCHROME C4"/>
    <property type="match status" value="1"/>
</dbReference>
<dbReference type="GO" id="GO:0030247">
    <property type="term" value="F:polysaccharide binding"/>
    <property type="evidence" value="ECO:0007669"/>
    <property type="project" value="UniProtKB-UniRule"/>
</dbReference>
<dbReference type="InterPro" id="IPR001919">
    <property type="entry name" value="CBD2"/>
</dbReference>
<keyword evidence="6" id="KW-0119">Carbohydrate metabolism</keyword>
<evidence type="ECO:0000259" key="11">
    <source>
        <dbReference type="PROSITE" id="PS51007"/>
    </source>
</evidence>
<evidence type="ECO:0000256" key="9">
    <source>
        <dbReference type="SAM" id="SignalP"/>
    </source>
</evidence>
<sequence length="1276" mass="137966">MRIRVWLAFFGLFLLFFGGRAHAAIACHVDYTISSQWNTGFTGQVLIQNQGDALSGWQVTWDMPDQQRITNLWRGSFSQTGDAITVNSQSWNGSVNSNAAFNFGFNASYSGANNIPTNIKVNGVLCAGQSVPDDTPPEISCNVEYHIRNQWNTGFTTDVTVNNTGDDLSGWEVTWNMPNSQTISHLWNGSYTQSGSQIKVTNVGWNRDIANGKQIVFGFNASHTGINPAPIDLALNGVRCDGQADEIILPPNAPDTLILNLIDNMSAQLNWQDESDNETGFIIQRRIDAGQWQNLATVDSDVTTYADDTLQIGIQYDYQVQASNSTGDSAFSNIVSGKRQDRLDIRPPMLANNCASCHGTDGKASGVGIPVISGLDRDYFIRTMEAYKTGERAGSGAMTRVAKGYTSEHIELLADYFSALPFVAAEQEVDLTLARRGRDIHQNRCIFCHSSQGEDDSLTGTRLAGQALTYLYATLEDYSAGHSSNIPNGMAAQLSGTKMTFGADALEALAHYYAASPDVNDLGSDDDGSGDNGTDGNDDSGDSGGDGSGNDGSGDDSDDSGNGDDSGDSGGDGSGDGDNGGDDSDSGGDNTATAPTAPANPVTTVIENASVQISWVDNSDNETGFRLQRKLVADSDWSDLVEIPAGSDSYLDNSVQADNDYAYRLVAFNDAGDSEEATVLASLLSSRHYGALLYQQQGCASCHGSDGSGGFINVPLNQYTADQVSSLIHSTETTMPPANPAACNGNCAGSIAEYILATFAGSGEDNGNLACASEPPPAERGLRLLTRQEYQHTVNDLLGLSVNIIHELPEENRVEGFDNNSANNLITSLRLEGFLNQADNLAAQAVSQNWSGIVSCNTEDETCARQFITEFGQRAYRRPLQPAEVDALYSRFTATGFAEGVENTVMAMLVSPYFLYRSELGELQADSTYQLTQYEIATALAYLFTGSMPDATLLQAADNGALQTPAQRIAQASRLLNDPRSRNQIGNFVGQWLLGASPYALPDKDLNVYPGYTDEVREALSQELISFFNHVTFDSTQTFRELFTANYVIANKKLTAFYNLSDPVGNGYEIIPVNDGTRTGLLTLGAVLAQYANSAESHPFKRGAFFFERVLCHELPAPENAGIVQPPTPDPDLTTRERFTFHSESDTDCFSCHQYLDGPGFSFESYDGAGQFRQYENGNLVDTSGILRGLETFTPDEQVQFTDLLQISQLVSESNTAAQCLAKQYYRYSTGRLETSADQCALDSFITDYADNDYNLQTMLLGIVNSPAFTLRRAGQ</sequence>